<organism evidence="2 3">
    <name type="scientific">Beggiatoa leptomitoformis</name>
    <dbReference type="NCBI Taxonomy" id="288004"/>
    <lineage>
        <taxon>Bacteria</taxon>
        <taxon>Pseudomonadati</taxon>
        <taxon>Pseudomonadota</taxon>
        <taxon>Gammaproteobacteria</taxon>
        <taxon>Thiotrichales</taxon>
        <taxon>Thiotrichaceae</taxon>
        <taxon>Beggiatoa</taxon>
    </lineage>
</organism>
<protein>
    <recommendedName>
        <fullName evidence="4">Co-chaperone DjlA N-terminal domain-containing protein</fullName>
    </recommendedName>
</protein>
<name>A0A2N9YA47_9GAMM</name>
<keyword evidence="1" id="KW-0472">Membrane</keyword>
<keyword evidence="3" id="KW-1185">Reference proteome</keyword>
<dbReference type="RefSeq" id="WP_062150143.1">
    <property type="nucleotide sequence ID" value="NZ_CP012373.2"/>
</dbReference>
<dbReference type="EMBL" id="CP018889">
    <property type="protein sequence ID" value="AUI67329.1"/>
    <property type="molecule type" value="Genomic_DNA"/>
</dbReference>
<keyword evidence="1" id="KW-1133">Transmembrane helix</keyword>
<keyword evidence="1" id="KW-0812">Transmembrane</keyword>
<evidence type="ECO:0000256" key="1">
    <source>
        <dbReference type="SAM" id="Phobius"/>
    </source>
</evidence>
<dbReference type="Proteomes" id="UP000234271">
    <property type="component" value="Chromosome"/>
</dbReference>
<dbReference type="Gene3D" id="1.10.3680.10">
    <property type="entry name" value="TerB-like"/>
    <property type="match status" value="1"/>
</dbReference>
<dbReference type="CDD" id="cd07177">
    <property type="entry name" value="terB_like"/>
    <property type="match status" value="1"/>
</dbReference>
<dbReference type="KEGG" id="blep:AL038_05440"/>
<evidence type="ECO:0000313" key="2">
    <source>
        <dbReference type="EMBL" id="AUI67329.1"/>
    </source>
</evidence>
<feature type="transmembrane region" description="Helical" evidence="1">
    <location>
        <begin position="6"/>
        <end position="28"/>
    </location>
</feature>
<dbReference type="SUPFAM" id="SSF158682">
    <property type="entry name" value="TerB-like"/>
    <property type="match status" value="1"/>
</dbReference>
<dbReference type="InterPro" id="IPR029024">
    <property type="entry name" value="TerB-like"/>
</dbReference>
<gene>
    <name evidence="2" type="ORF">BLE401_00540</name>
</gene>
<evidence type="ECO:0008006" key="4">
    <source>
        <dbReference type="Google" id="ProtNLM"/>
    </source>
</evidence>
<dbReference type="OrthoDB" id="9947975at2"/>
<sequence length="186" mass="20474">MFGFLGFGNLISGLGGLAVGAAVMALIYKYTTARTLDKLEERLGGADLATQDRIIRKIAILKVLACRDGNFSDVERVFIYRYIMNCKELAADVKVALALDLDEPPPASFSVVLERLRALVSFSDLFISQEEAIGFAWLMKNLANADGSFDKEEAEYIQKICKDCKIPSNVIPNENELLLLSPEFAG</sequence>
<proteinExistence type="predicted"/>
<evidence type="ECO:0000313" key="3">
    <source>
        <dbReference type="Proteomes" id="UP000234271"/>
    </source>
</evidence>
<accession>A0A2N9YA47</accession>
<dbReference type="AlphaFoldDB" id="A0A2N9YA47"/>
<reference evidence="3" key="1">
    <citation type="submission" date="2016-12" db="EMBL/GenBank/DDBJ databases">
        <title>Complete Genome Sequence of Beggiatoa leptomitiformis D-401.</title>
        <authorList>
            <person name="Fomenkov A."/>
            <person name="Vincze T."/>
            <person name="Grabovich M."/>
            <person name="Anton B.P."/>
            <person name="Dubinina G."/>
            <person name="Orlova M."/>
            <person name="Belousova E."/>
            <person name="Roberts R.J."/>
        </authorList>
    </citation>
    <scope>NUCLEOTIDE SEQUENCE [LARGE SCALE GENOMIC DNA]</scope>
    <source>
        <strain evidence="3">D-401</strain>
    </source>
</reference>